<dbReference type="EMBL" id="CP090031">
    <property type="protein sequence ID" value="UPK91018.1"/>
    <property type="molecule type" value="Genomic_DNA"/>
</dbReference>
<accession>A0ACD3YQ78</accession>
<protein>
    <submittedName>
        <fullName evidence="1">Uncharacterized protein</fullName>
    </submittedName>
</protein>
<gene>
    <name evidence="1" type="ORF">LCI18_001953</name>
</gene>
<dbReference type="Proteomes" id="UP000830768">
    <property type="component" value="Chromosome 2"/>
</dbReference>
<proteinExistence type="predicted"/>
<evidence type="ECO:0000313" key="2">
    <source>
        <dbReference type="Proteomes" id="UP000830768"/>
    </source>
</evidence>
<evidence type="ECO:0000313" key="1">
    <source>
        <dbReference type="EMBL" id="UPK91018.1"/>
    </source>
</evidence>
<reference evidence="1" key="1">
    <citation type="submission" date="2021-11" db="EMBL/GenBank/DDBJ databases">
        <title>Fusarium solani-melongenae Genome sequencing and assembly.</title>
        <authorList>
            <person name="Xie S."/>
            <person name="Huang L."/>
            <person name="Zhang X."/>
        </authorList>
    </citation>
    <scope>NUCLEOTIDE SEQUENCE</scope>
    <source>
        <strain evidence="1">CRI 24-3</strain>
    </source>
</reference>
<name>A0ACD3YQ78_FUSSC</name>
<sequence length="254" mass="29312">MFLWEIGNKTSAGVRVPRSKLPAQPPKAIRFILRVWSKTLANPEALSSSCKVLQDCRGPLPSFAPPTQIVHPVCLLAASNGSPKDKLESLEAWAVSTRDRNQTFDAAIKLAKSIIPNLEARYFWPNQTKYPSVFDQIMWLARFKDTMEIILETSRLIADELPEEIVLVRFRLWYQGKEGRSKVKKRMDDLEQLLQVDMRRQLYDLIVGLEAVGDICHQHEDETGVLLRKLLHPQEQCEELRVLSREIVRRERKL</sequence>
<organism evidence="1 2">
    <name type="scientific">Fusarium solani subsp. cucurbitae</name>
    <name type="common">Neocosmosporum cucurbitae</name>
    <dbReference type="NCBI Taxonomy" id="2747967"/>
    <lineage>
        <taxon>Eukaryota</taxon>
        <taxon>Fungi</taxon>
        <taxon>Dikarya</taxon>
        <taxon>Ascomycota</taxon>
        <taxon>Pezizomycotina</taxon>
        <taxon>Sordariomycetes</taxon>
        <taxon>Hypocreomycetidae</taxon>
        <taxon>Hypocreales</taxon>
        <taxon>Nectriaceae</taxon>
        <taxon>Fusarium</taxon>
        <taxon>Fusarium solani species complex</taxon>
    </lineage>
</organism>
<keyword evidence="2" id="KW-1185">Reference proteome</keyword>